<accession>A0A8J8B170</accession>
<dbReference type="EMBL" id="JAGQFT010000254">
    <property type="protein sequence ID" value="MBR0564173.1"/>
    <property type="molecule type" value="Genomic_DNA"/>
</dbReference>
<name>A0A8J8B170_9GAMM</name>
<feature type="region of interest" description="Disordered" evidence="1">
    <location>
        <begin position="141"/>
        <end position="177"/>
    </location>
</feature>
<reference evidence="2" key="1">
    <citation type="submission" date="2021-04" db="EMBL/GenBank/DDBJ databases">
        <authorList>
            <person name="Karlyshev A.V."/>
        </authorList>
    </citation>
    <scope>NUCLEOTIDE SEQUENCE</scope>
    <source>
        <strain evidence="2">LMG 29479</strain>
    </source>
</reference>
<feature type="compositionally biased region" description="Low complexity" evidence="1">
    <location>
        <begin position="156"/>
        <end position="168"/>
    </location>
</feature>
<sequence>MSTVADAASSPWLAAAGGGVSVNAGLSAVGASTVRAPGAAVPLLARGRGATASRGDSGASASAPTEFRIANLDKAGTFRRPLPREYEPTRWDDYWVPEQNLLEEWVARGIKSVSIPIPGTRYKLGCTISVLQFGGGCGLDRGGQAHDPKPPPDVPLSPFRLPDVAADPATPPPDPGVCDALRQAMDAARSASELEAARDAAIERGCTS</sequence>
<evidence type="ECO:0000256" key="1">
    <source>
        <dbReference type="SAM" id="MobiDB-lite"/>
    </source>
</evidence>
<feature type="region of interest" description="Disordered" evidence="1">
    <location>
        <begin position="189"/>
        <end position="208"/>
    </location>
</feature>
<dbReference type="AlphaFoldDB" id="A0A8J8B170"/>
<protein>
    <submittedName>
        <fullName evidence="2">Uncharacterized protein</fullName>
    </submittedName>
</protein>
<evidence type="ECO:0000313" key="2">
    <source>
        <dbReference type="EMBL" id="MBR0564173.1"/>
    </source>
</evidence>
<organism evidence="2">
    <name type="scientific">Coralloluteibacterium stylophorae</name>
    <dbReference type="NCBI Taxonomy" id="1776034"/>
    <lineage>
        <taxon>Bacteria</taxon>
        <taxon>Pseudomonadati</taxon>
        <taxon>Pseudomonadota</taxon>
        <taxon>Gammaproteobacteria</taxon>
        <taxon>Lysobacterales</taxon>
        <taxon>Lysobacteraceae</taxon>
        <taxon>Coralloluteibacterium</taxon>
    </lineage>
</organism>
<proteinExistence type="predicted"/>
<gene>
    <name evidence="2" type="ORF">KB893_16945</name>
</gene>
<comment type="caution">
    <text evidence="2">The sequence shown here is derived from an EMBL/GenBank/DDBJ whole genome shotgun (WGS) entry which is preliminary data.</text>
</comment>